<accession>A0A1M5ZJZ6</accession>
<proteinExistence type="predicted"/>
<reference evidence="1 2" key="1">
    <citation type="submission" date="2016-11" db="EMBL/GenBank/DDBJ databases">
        <authorList>
            <person name="Jaros S."/>
            <person name="Januszkiewicz K."/>
            <person name="Wedrychowicz H."/>
        </authorList>
    </citation>
    <scope>NUCLEOTIDE SEQUENCE [LARGE SCALE GENOMIC DNA]</scope>
    <source>
        <strain evidence="1 2">CGMCC 1.10190</strain>
    </source>
</reference>
<dbReference type="PIRSF" id="PIRSF015736">
    <property type="entry name" value="MI"/>
    <property type="match status" value="1"/>
</dbReference>
<keyword evidence="1" id="KW-0413">Isomerase</keyword>
<evidence type="ECO:0000313" key="1">
    <source>
        <dbReference type="EMBL" id="SHI24263.1"/>
    </source>
</evidence>
<organism evidence="1 2">
    <name type="scientific">Pollutimonas bauzanensis</name>
    <dbReference type="NCBI Taxonomy" id="658167"/>
    <lineage>
        <taxon>Bacteria</taxon>
        <taxon>Pseudomonadati</taxon>
        <taxon>Pseudomonadota</taxon>
        <taxon>Betaproteobacteria</taxon>
        <taxon>Burkholderiales</taxon>
        <taxon>Alcaligenaceae</taxon>
        <taxon>Pollutimonas</taxon>
    </lineage>
</organism>
<dbReference type="PANTHER" id="PTHR40267">
    <property type="entry name" value="BLR3294 PROTEIN"/>
    <property type="match status" value="1"/>
</dbReference>
<dbReference type="InterPro" id="IPR026286">
    <property type="entry name" value="MaiA/AMDase"/>
</dbReference>
<keyword evidence="2" id="KW-1185">Reference proteome</keyword>
<dbReference type="Gene3D" id="3.40.50.12500">
    <property type="match status" value="1"/>
</dbReference>
<dbReference type="GO" id="GO:0016853">
    <property type="term" value="F:isomerase activity"/>
    <property type="evidence" value="ECO:0007669"/>
    <property type="project" value="UniProtKB-KW"/>
</dbReference>
<dbReference type="RefSeq" id="WP_073107724.1">
    <property type="nucleotide sequence ID" value="NZ_FQXE01000015.1"/>
</dbReference>
<name>A0A1M5ZJZ6_9BURK</name>
<dbReference type="OrthoDB" id="6836758at2"/>
<dbReference type="EMBL" id="FQXE01000015">
    <property type="protein sequence ID" value="SHI24263.1"/>
    <property type="molecule type" value="Genomic_DNA"/>
</dbReference>
<dbReference type="PANTHER" id="PTHR40267:SF1">
    <property type="entry name" value="BLR3294 PROTEIN"/>
    <property type="match status" value="1"/>
</dbReference>
<dbReference type="AlphaFoldDB" id="A0A1M5ZJZ6"/>
<dbReference type="Pfam" id="PF17645">
    <property type="entry name" value="Amdase"/>
    <property type="match status" value="1"/>
</dbReference>
<protein>
    <submittedName>
        <fullName evidence="1">Maleate isomerase</fullName>
    </submittedName>
</protein>
<evidence type="ECO:0000313" key="2">
    <source>
        <dbReference type="Proteomes" id="UP000184226"/>
    </source>
</evidence>
<dbReference type="InterPro" id="IPR053714">
    <property type="entry name" value="Iso_Racemase_Enz_sf"/>
</dbReference>
<dbReference type="Proteomes" id="UP000184226">
    <property type="component" value="Unassembled WGS sequence"/>
</dbReference>
<dbReference type="STRING" id="658167.SAMN04488135_11562"/>
<gene>
    <name evidence="1" type="ORF">SAMN04488135_11562</name>
</gene>
<sequence>MTNRILLGMLTPSSNTVLEPVTSSMLAGVPNASAHFGRFRVTEIALSETALAQFDDAEILRAAELLSHARMSAIGWNGTSAGWLGFEADERLCARITARTGIPACTSVLALNEIFRLKGIRRFGLVTPYLDDVQENIIANYRGAGLECVAERHLGKQDNFSFSAVTDEQIREMARAVAAGKPEAITIFCTNLRGAPLAAELEKELGIPVYDTISTVVWKSLKLAGASASAVKGWGSLFEELP</sequence>